<dbReference type="InterPro" id="IPR002715">
    <property type="entry name" value="Nas_poly-pep-assoc_cplx_dom"/>
</dbReference>
<dbReference type="GeneID" id="17090717"/>
<feature type="domain" description="NAC-A/B" evidence="4">
    <location>
        <begin position="41"/>
        <end position="106"/>
    </location>
</feature>
<gene>
    <name evidence="5" type="ORF">Gasu_08600</name>
</gene>
<keyword evidence="2" id="KW-0804">Transcription</keyword>
<dbReference type="Gramene" id="EME32118">
    <property type="protein sequence ID" value="EME32118"/>
    <property type="gene ID" value="Gasu_08600"/>
</dbReference>
<evidence type="ECO:0000256" key="3">
    <source>
        <dbReference type="SAM" id="MobiDB-lite"/>
    </source>
</evidence>
<feature type="region of interest" description="Disordered" evidence="3">
    <location>
        <begin position="128"/>
        <end position="177"/>
    </location>
</feature>
<evidence type="ECO:0000259" key="4">
    <source>
        <dbReference type="PROSITE" id="PS51151"/>
    </source>
</evidence>
<proteinExistence type="inferred from homology"/>
<dbReference type="KEGG" id="gsl:Gasu_08600"/>
<dbReference type="eggNOG" id="KOG2240">
    <property type="taxonomic scope" value="Eukaryota"/>
</dbReference>
<dbReference type="AlphaFoldDB" id="M2Y7R0"/>
<dbReference type="InterPro" id="IPR039370">
    <property type="entry name" value="BTF3"/>
</dbReference>
<dbReference type="Proteomes" id="UP000030680">
    <property type="component" value="Unassembled WGS sequence"/>
</dbReference>
<accession>M2Y7R0</accession>
<organism evidence="5 6">
    <name type="scientific">Galdieria sulphuraria</name>
    <name type="common">Red alga</name>
    <dbReference type="NCBI Taxonomy" id="130081"/>
    <lineage>
        <taxon>Eukaryota</taxon>
        <taxon>Rhodophyta</taxon>
        <taxon>Bangiophyceae</taxon>
        <taxon>Galdieriales</taxon>
        <taxon>Galdieriaceae</taxon>
        <taxon>Galdieria</taxon>
    </lineage>
</organism>
<protein>
    <recommendedName>
        <fullName evidence="2">Nascent polypeptide-associated complex subunit beta</fullName>
    </recommendedName>
</protein>
<dbReference type="CDD" id="cd22055">
    <property type="entry name" value="NAC_BTF3"/>
    <property type="match status" value="1"/>
</dbReference>
<sequence>MENETLKNEKLAKLQRMAVNVRTGGKGTVRRKKKAVHKGTPTDDKRLQSTLKRLGLNQIPGIEEVNIFKDNGQVINFTTPKVQAAIGANTYVVSGQGETKSLQELLPNVLNQLGSDNLAQMRSLMESLSTTDDKGDATENGEKSKEDDDDIPELVETKTFDQVEEESNVKEADIPVS</sequence>
<comment type="similarity">
    <text evidence="1 2">Belongs to the NAC-beta family.</text>
</comment>
<dbReference type="SMART" id="SM01407">
    <property type="entry name" value="NAC"/>
    <property type="match status" value="1"/>
</dbReference>
<feature type="compositionally biased region" description="Basic and acidic residues" evidence="3">
    <location>
        <begin position="155"/>
        <end position="177"/>
    </location>
</feature>
<keyword evidence="6" id="KW-1185">Reference proteome</keyword>
<keyword evidence="2" id="KW-0805">Transcription regulation</keyword>
<dbReference type="InterPro" id="IPR038187">
    <property type="entry name" value="NAC_A/B_dom_sf"/>
</dbReference>
<feature type="compositionally biased region" description="Basic and acidic residues" evidence="3">
    <location>
        <begin position="131"/>
        <end position="146"/>
    </location>
</feature>
<dbReference type="STRING" id="130081.M2Y7R0"/>
<reference evidence="6" key="1">
    <citation type="journal article" date="2013" name="Science">
        <title>Gene transfer from bacteria and archaea facilitated evolution of an extremophilic eukaryote.</title>
        <authorList>
            <person name="Schonknecht G."/>
            <person name="Chen W.H."/>
            <person name="Ternes C.M."/>
            <person name="Barbier G.G."/>
            <person name="Shrestha R.P."/>
            <person name="Stanke M."/>
            <person name="Brautigam A."/>
            <person name="Baker B.J."/>
            <person name="Banfield J.F."/>
            <person name="Garavito R.M."/>
            <person name="Carr K."/>
            <person name="Wilkerson C."/>
            <person name="Rensing S.A."/>
            <person name="Gagneul D."/>
            <person name="Dickenson N.E."/>
            <person name="Oesterhelt C."/>
            <person name="Lercher M.J."/>
            <person name="Weber A.P."/>
        </authorList>
    </citation>
    <scope>NUCLEOTIDE SEQUENCE [LARGE SCALE GENOMIC DNA]</scope>
    <source>
        <strain evidence="6">074W</strain>
    </source>
</reference>
<dbReference type="FunFam" id="2.20.70.30:FF:000001">
    <property type="entry name" value="Transcription factor BTF3 homolog"/>
    <property type="match status" value="1"/>
</dbReference>
<dbReference type="OrthoDB" id="8033832at2759"/>
<comment type="subunit">
    <text evidence="2">Part of the nascent polypeptide-associated complex (NAC).</text>
</comment>
<evidence type="ECO:0000256" key="1">
    <source>
        <dbReference type="ARBA" id="ARBA00005296"/>
    </source>
</evidence>
<evidence type="ECO:0000256" key="2">
    <source>
        <dbReference type="RuleBase" id="RU361272"/>
    </source>
</evidence>
<dbReference type="PROSITE" id="PS51151">
    <property type="entry name" value="NAC_AB"/>
    <property type="match status" value="1"/>
</dbReference>
<dbReference type="OMA" id="AGDTYME"/>
<dbReference type="PANTHER" id="PTHR10351">
    <property type="entry name" value="TRANSCRIPTION FACTOR BTF3 FAMILY MEMBER"/>
    <property type="match status" value="1"/>
</dbReference>
<name>M2Y7R0_GALSU</name>
<dbReference type="Gene3D" id="2.20.70.30">
    <property type="entry name" value="Nascent polypeptide-associated complex domain"/>
    <property type="match status" value="1"/>
</dbReference>
<feature type="compositionally biased region" description="Basic residues" evidence="3">
    <location>
        <begin position="28"/>
        <end position="37"/>
    </location>
</feature>
<dbReference type="EMBL" id="KB454488">
    <property type="protein sequence ID" value="EME32118.1"/>
    <property type="molecule type" value="Genomic_DNA"/>
</dbReference>
<evidence type="ECO:0000313" key="5">
    <source>
        <dbReference type="EMBL" id="EME32118.1"/>
    </source>
</evidence>
<feature type="region of interest" description="Disordered" evidence="3">
    <location>
        <begin position="23"/>
        <end position="43"/>
    </location>
</feature>
<dbReference type="Pfam" id="PF01849">
    <property type="entry name" value="NAC"/>
    <property type="match status" value="1"/>
</dbReference>
<evidence type="ECO:0000313" key="6">
    <source>
        <dbReference type="Proteomes" id="UP000030680"/>
    </source>
</evidence>
<dbReference type="RefSeq" id="XP_005708638.1">
    <property type="nucleotide sequence ID" value="XM_005708581.1"/>
</dbReference>